<gene>
    <name evidence="1" type="ORF">GCM10011335_28970</name>
</gene>
<reference evidence="1" key="2">
    <citation type="submission" date="2020-09" db="EMBL/GenBank/DDBJ databases">
        <authorList>
            <person name="Sun Q."/>
            <person name="Zhou Y."/>
        </authorList>
    </citation>
    <scope>NUCLEOTIDE SEQUENCE</scope>
    <source>
        <strain evidence="1">CGMCC 1.15493</strain>
    </source>
</reference>
<dbReference type="EMBL" id="BMJJ01000006">
    <property type="protein sequence ID" value="GGD24252.1"/>
    <property type="molecule type" value="Genomic_DNA"/>
</dbReference>
<dbReference type="Proteomes" id="UP000613160">
    <property type="component" value="Unassembled WGS sequence"/>
</dbReference>
<sequence>MDEFDAVVDQVIEAAGGNLRAAIAGLVRGQHAIADDITKTVSAGYVRRGLR</sequence>
<organism evidence="1 2">
    <name type="scientific">Aureimonas glaciei</name>
    <dbReference type="NCBI Taxonomy" id="1776957"/>
    <lineage>
        <taxon>Bacteria</taxon>
        <taxon>Pseudomonadati</taxon>
        <taxon>Pseudomonadota</taxon>
        <taxon>Alphaproteobacteria</taxon>
        <taxon>Hyphomicrobiales</taxon>
        <taxon>Aurantimonadaceae</taxon>
        <taxon>Aureimonas</taxon>
    </lineage>
</organism>
<dbReference type="AlphaFoldDB" id="A0A917DBY4"/>
<name>A0A917DBY4_9HYPH</name>
<evidence type="ECO:0000313" key="1">
    <source>
        <dbReference type="EMBL" id="GGD24252.1"/>
    </source>
</evidence>
<keyword evidence="2" id="KW-1185">Reference proteome</keyword>
<accession>A0A917DBY4</accession>
<proteinExistence type="predicted"/>
<comment type="caution">
    <text evidence="1">The sequence shown here is derived from an EMBL/GenBank/DDBJ whole genome shotgun (WGS) entry which is preliminary data.</text>
</comment>
<evidence type="ECO:0000313" key="2">
    <source>
        <dbReference type="Proteomes" id="UP000613160"/>
    </source>
</evidence>
<protein>
    <submittedName>
        <fullName evidence="1">Uncharacterized protein</fullName>
    </submittedName>
</protein>
<reference evidence="1" key="1">
    <citation type="journal article" date="2014" name="Int. J. Syst. Evol. Microbiol.">
        <title>Complete genome sequence of Corynebacterium casei LMG S-19264T (=DSM 44701T), isolated from a smear-ripened cheese.</title>
        <authorList>
            <consortium name="US DOE Joint Genome Institute (JGI-PGF)"/>
            <person name="Walter F."/>
            <person name="Albersmeier A."/>
            <person name="Kalinowski J."/>
            <person name="Ruckert C."/>
        </authorList>
    </citation>
    <scope>NUCLEOTIDE SEQUENCE</scope>
    <source>
        <strain evidence="1">CGMCC 1.15493</strain>
    </source>
</reference>